<protein>
    <submittedName>
        <fullName evidence="8">Protein DML1</fullName>
    </submittedName>
</protein>
<gene>
    <name evidence="8" type="ORF">TOPH_02547</name>
</gene>
<proteinExistence type="inferred from homology"/>
<comment type="caution">
    <text evidence="8">The sequence shown here is derived from an EMBL/GenBank/DDBJ whole genome shotgun (WGS) entry which is preliminary data.</text>
</comment>
<evidence type="ECO:0000256" key="2">
    <source>
        <dbReference type="ARBA" id="ARBA00004173"/>
    </source>
</evidence>
<evidence type="ECO:0000256" key="3">
    <source>
        <dbReference type="ARBA" id="ARBA00008507"/>
    </source>
</evidence>
<dbReference type="CDD" id="cd06060">
    <property type="entry name" value="misato"/>
    <property type="match status" value="1"/>
</dbReference>
<evidence type="ECO:0000259" key="7">
    <source>
        <dbReference type="Pfam" id="PF14881"/>
    </source>
</evidence>
<feature type="region of interest" description="Disordered" evidence="5">
    <location>
        <begin position="374"/>
        <end position="397"/>
    </location>
</feature>
<dbReference type="AlphaFoldDB" id="A0A0L0NF02"/>
<evidence type="ECO:0000313" key="9">
    <source>
        <dbReference type="Proteomes" id="UP000036947"/>
    </source>
</evidence>
<dbReference type="SUPFAM" id="SSF52490">
    <property type="entry name" value="Tubulin nucleotide-binding domain-like"/>
    <property type="match status" value="1"/>
</dbReference>
<feature type="compositionally biased region" description="Polar residues" evidence="5">
    <location>
        <begin position="375"/>
        <end position="389"/>
    </location>
</feature>
<accession>A0A0L0NF02</accession>
<dbReference type="PANTHER" id="PTHR13391:SF0">
    <property type="entry name" value="PROTEIN MISATO HOMOLOG 1"/>
    <property type="match status" value="1"/>
</dbReference>
<feature type="domain" description="Misato Segment II tubulin-like" evidence="6">
    <location>
        <begin position="2"/>
        <end position="115"/>
    </location>
</feature>
<reference evidence="8 9" key="1">
    <citation type="journal article" date="2015" name="BMC Genomics">
        <title>The genome of the truffle-parasite Tolypocladium ophioglossoides and the evolution of antifungal peptaibiotics.</title>
        <authorList>
            <person name="Quandt C.A."/>
            <person name="Bushley K.E."/>
            <person name="Spatafora J.W."/>
        </authorList>
    </citation>
    <scope>NUCLEOTIDE SEQUENCE [LARGE SCALE GENOMIC DNA]</scope>
    <source>
        <strain evidence="8 9">CBS 100239</strain>
    </source>
</reference>
<dbReference type="OrthoDB" id="271881at2759"/>
<evidence type="ECO:0000256" key="1">
    <source>
        <dbReference type="ARBA" id="ARBA00003757"/>
    </source>
</evidence>
<evidence type="ECO:0000313" key="8">
    <source>
        <dbReference type="EMBL" id="KND92636.1"/>
    </source>
</evidence>
<dbReference type="InterPro" id="IPR049942">
    <property type="entry name" value="DML1/Misato"/>
</dbReference>
<dbReference type="InterPro" id="IPR019605">
    <property type="entry name" value="Misato_II_tubulin-like"/>
</dbReference>
<evidence type="ECO:0000256" key="5">
    <source>
        <dbReference type="SAM" id="MobiDB-lite"/>
    </source>
</evidence>
<dbReference type="Pfam" id="PF14881">
    <property type="entry name" value="Tubulin_3"/>
    <property type="match status" value="1"/>
</dbReference>
<sequence length="494" mass="54918">MREIITLQLGNLSNYTATHFWNTQESYFTYGNQEKSPIDHNVHWRGGVGQDGSETFLPRTVIYDLKGGFGSLRKINTLYDTTSESNAAADSLWPGPSAVHKQAAVHPSVYQQSLDAGTEPPRLAKSTVRYWSDFSRVYFHPKSLVQLYDYELDSSIRPFERFAMGMELFDSLDKEHDIVDRDWRPFVEECDLMQGIQVFTTLDDSWGGFASSYLEALRDEYPKSCIWVWGIQSPLVDVSRETRQLRLVNTAQSLSQACSQASMVVPLALPEGRLPSKLAVDRSSLWHVSGLFSTAVESATLQSRLAAESGYQPISLSAMAESLNTDGKQTLASAKMDVGPHADEADRETLDVDFFHLGRDSNVRGKDRAGRVFGQLSSYRGPQDTSDGNGPNPKSWPIVGNPVIRQYTSRLQFPLLDSYPHIYIDASADQAGIPVRTVLSTNTAMSACVKTLQFQVSRSIAAEEREMLSNGLAEIADAYQNNWSSGSDADDDDM</sequence>
<feature type="domain" description="DML1/Misato tubulin" evidence="7">
    <location>
        <begin position="120"/>
        <end position="305"/>
    </location>
</feature>
<organism evidence="8 9">
    <name type="scientific">Tolypocladium ophioglossoides (strain CBS 100239)</name>
    <name type="common">Snaketongue truffleclub</name>
    <name type="synonym">Elaphocordyceps ophioglossoides</name>
    <dbReference type="NCBI Taxonomy" id="1163406"/>
    <lineage>
        <taxon>Eukaryota</taxon>
        <taxon>Fungi</taxon>
        <taxon>Dikarya</taxon>
        <taxon>Ascomycota</taxon>
        <taxon>Pezizomycotina</taxon>
        <taxon>Sordariomycetes</taxon>
        <taxon>Hypocreomycetidae</taxon>
        <taxon>Hypocreales</taxon>
        <taxon>Ophiocordycipitaceae</taxon>
        <taxon>Tolypocladium</taxon>
    </lineage>
</organism>
<name>A0A0L0NF02_TOLOC</name>
<comment type="subcellular location">
    <subcellularLocation>
        <location evidence="2">Mitochondrion</location>
    </subcellularLocation>
</comment>
<comment type="similarity">
    <text evidence="3">Belongs to the misato family.</text>
</comment>
<dbReference type="InterPro" id="IPR029209">
    <property type="entry name" value="DML1/Misato_tubulin"/>
</dbReference>
<dbReference type="GO" id="GO:0007005">
    <property type="term" value="P:mitochondrion organization"/>
    <property type="evidence" value="ECO:0007669"/>
    <property type="project" value="InterPro"/>
</dbReference>
<dbReference type="Proteomes" id="UP000036947">
    <property type="component" value="Unassembled WGS sequence"/>
</dbReference>
<dbReference type="Gene3D" id="3.40.50.1440">
    <property type="entry name" value="Tubulin/FtsZ, GTPase domain"/>
    <property type="match status" value="1"/>
</dbReference>
<dbReference type="STRING" id="1163406.A0A0L0NF02"/>
<dbReference type="GO" id="GO:0005739">
    <property type="term" value="C:mitochondrion"/>
    <property type="evidence" value="ECO:0007669"/>
    <property type="project" value="UniProtKB-SubCell"/>
</dbReference>
<keyword evidence="4" id="KW-0496">Mitochondrion</keyword>
<evidence type="ECO:0000256" key="4">
    <source>
        <dbReference type="ARBA" id="ARBA00023128"/>
    </source>
</evidence>
<dbReference type="Pfam" id="PF10644">
    <property type="entry name" value="Misat_Tub_SegII"/>
    <property type="match status" value="1"/>
</dbReference>
<dbReference type="InterPro" id="IPR036525">
    <property type="entry name" value="Tubulin/FtsZ_GTPase_sf"/>
</dbReference>
<comment type="function">
    <text evidence="1">Involved in the partitioning of the mitochondrial organelle and mitochondrial DNA (mtDNA) inheritance.</text>
</comment>
<evidence type="ECO:0000259" key="6">
    <source>
        <dbReference type="Pfam" id="PF10644"/>
    </source>
</evidence>
<dbReference type="EMBL" id="LFRF01000005">
    <property type="protein sequence ID" value="KND92636.1"/>
    <property type="molecule type" value="Genomic_DNA"/>
</dbReference>
<keyword evidence="9" id="KW-1185">Reference proteome</keyword>
<dbReference type="PANTHER" id="PTHR13391">
    <property type="entry name" value="MITOCHONDRIAL DISTRIBUTION REGULATOR MISATO"/>
    <property type="match status" value="1"/>
</dbReference>